<dbReference type="Pfam" id="PF06857">
    <property type="entry name" value="ACP"/>
    <property type="match status" value="1"/>
</dbReference>
<dbReference type="PIRSF" id="PIRSF002736">
    <property type="entry name" value="Citrt_lyas_gamma"/>
    <property type="match status" value="1"/>
</dbReference>
<keyword evidence="3 4" id="KW-0597">Phosphoprotein</keyword>
<dbReference type="NCBIfam" id="TIGR01608">
    <property type="entry name" value="citD"/>
    <property type="match status" value="1"/>
</dbReference>
<dbReference type="GO" id="GO:0005737">
    <property type="term" value="C:cytoplasm"/>
    <property type="evidence" value="ECO:0007669"/>
    <property type="project" value="UniProtKB-SubCell"/>
</dbReference>
<dbReference type="RefSeq" id="WP_273188311.1">
    <property type="nucleotide sequence ID" value="NZ_DYUZ01000001.1"/>
</dbReference>
<evidence type="ECO:0000256" key="4">
    <source>
        <dbReference type="HAMAP-Rule" id="MF_00805"/>
    </source>
</evidence>
<comment type="function">
    <text evidence="4">Covalent carrier of the coenzyme of citrate lyase.</text>
</comment>
<dbReference type="AlphaFoldDB" id="A0A921LSF8"/>
<organism evidence="6 7">
    <name type="scientific">Enorma phocaeensis</name>
    <dbReference type="NCBI Taxonomy" id="1871019"/>
    <lineage>
        <taxon>Bacteria</taxon>
        <taxon>Bacillati</taxon>
        <taxon>Actinomycetota</taxon>
        <taxon>Coriobacteriia</taxon>
        <taxon>Coriobacteriales</taxon>
        <taxon>Coriobacteriaceae</taxon>
        <taxon>Enorma</taxon>
    </lineage>
</organism>
<evidence type="ECO:0000256" key="3">
    <source>
        <dbReference type="ARBA" id="ARBA00022553"/>
    </source>
</evidence>
<comment type="subunit">
    <text evidence="4">Oligomer with a subunit composition of (alpha,beta,gamma)6.</text>
</comment>
<reference evidence="6" key="1">
    <citation type="journal article" date="2021" name="PeerJ">
        <title>Extensive microbial diversity within the chicken gut microbiome revealed by metagenomics and culture.</title>
        <authorList>
            <person name="Gilroy R."/>
            <person name="Ravi A."/>
            <person name="Getino M."/>
            <person name="Pursley I."/>
            <person name="Horton D.L."/>
            <person name="Alikhan N.F."/>
            <person name="Baker D."/>
            <person name="Gharbi K."/>
            <person name="Hall N."/>
            <person name="Watson M."/>
            <person name="Adriaenssens E.M."/>
            <person name="Foster-Nyarko E."/>
            <person name="Jarju S."/>
            <person name="Secka A."/>
            <person name="Antonio M."/>
            <person name="Oren A."/>
            <person name="Chaudhuri R.R."/>
            <person name="La Ragione R."/>
            <person name="Hildebrand F."/>
            <person name="Pallen M.J."/>
        </authorList>
    </citation>
    <scope>NUCLEOTIDE SEQUENCE</scope>
    <source>
        <strain evidence="6">ChiHjej13B12-9602</strain>
    </source>
</reference>
<evidence type="ECO:0000313" key="6">
    <source>
        <dbReference type="EMBL" id="HJG36244.1"/>
    </source>
</evidence>
<sequence>MELKQQAVAGTTESSDIMITIDPVGGDAVEISLDSSVEKVFGDRIREVIGETLKNLGVTGVQVTAVDKGALDCTVQARTIAAVYRAAGKDGEFDWKEIDAWNA</sequence>
<dbReference type="InterPro" id="IPR023439">
    <property type="entry name" value="Mal_deCO2ase/Cit_lyase_ACP"/>
</dbReference>
<feature type="modified residue" description="O-(phosphoribosyl dephospho-coenzyme A)serine" evidence="4 5">
    <location>
        <position position="14"/>
    </location>
</feature>
<keyword evidence="6" id="KW-0456">Lyase</keyword>
<dbReference type="EMBL" id="DYUZ01000001">
    <property type="protein sequence ID" value="HJG36244.1"/>
    <property type="molecule type" value="Genomic_DNA"/>
</dbReference>
<proteinExistence type="inferred from homology"/>
<evidence type="ECO:0000256" key="5">
    <source>
        <dbReference type="PIRSR" id="PIRSR002736-50"/>
    </source>
</evidence>
<reference evidence="6" key="2">
    <citation type="submission" date="2021-09" db="EMBL/GenBank/DDBJ databases">
        <authorList>
            <person name="Gilroy R."/>
        </authorList>
    </citation>
    <scope>NUCLEOTIDE SEQUENCE</scope>
    <source>
        <strain evidence="6">ChiHjej13B12-9602</strain>
    </source>
</reference>
<comment type="subcellular location">
    <subcellularLocation>
        <location evidence="1 4">Cytoplasm</location>
    </subcellularLocation>
</comment>
<name>A0A921LSF8_9ACTN</name>
<dbReference type="NCBIfam" id="NF009726">
    <property type="entry name" value="PRK13253.1"/>
    <property type="match status" value="1"/>
</dbReference>
<dbReference type="HAMAP" id="MF_00805">
    <property type="entry name" value="CitD"/>
    <property type="match status" value="1"/>
</dbReference>
<evidence type="ECO:0000313" key="7">
    <source>
        <dbReference type="Proteomes" id="UP000753256"/>
    </source>
</evidence>
<comment type="similarity">
    <text evidence="4">Belongs to the CitD family.</text>
</comment>
<dbReference type="Proteomes" id="UP000753256">
    <property type="component" value="Unassembled WGS sequence"/>
</dbReference>
<evidence type="ECO:0000256" key="1">
    <source>
        <dbReference type="ARBA" id="ARBA00004496"/>
    </source>
</evidence>
<comment type="caution">
    <text evidence="6">The sequence shown here is derived from an EMBL/GenBank/DDBJ whole genome shotgun (WGS) entry which is preliminary data.</text>
</comment>
<keyword evidence="2 4" id="KW-0963">Cytoplasm</keyword>
<accession>A0A921LSF8</accession>
<gene>
    <name evidence="4 6" type="primary">citD</name>
    <name evidence="6" type="ORF">K8V70_00025</name>
</gene>
<dbReference type="GO" id="GO:0016829">
    <property type="term" value="F:lyase activity"/>
    <property type="evidence" value="ECO:0007669"/>
    <property type="project" value="UniProtKB-KW"/>
</dbReference>
<dbReference type="InterPro" id="IPR006495">
    <property type="entry name" value="CitD"/>
</dbReference>
<protein>
    <recommendedName>
        <fullName evidence="4">Citrate lyase acyl carrier protein</fullName>
    </recommendedName>
    <alternativeName>
        <fullName evidence="4">Citrate lyase gamma chain</fullName>
    </alternativeName>
</protein>
<evidence type="ECO:0000256" key="2">
    <source>
        <dbReference type="ARBA" id="ARBA00022490"/>
    </source>
</evidence>